<reference evidence="2" key="1">
    <citation type="journal article" date="2014" name="Front. Microbiol.">
        <title>High frequency of phylogenetically diverse reductive dehalogenase-homologous genes in deep subseafloor sedimentary metagenomes.</title>
        <authorList>
            <person name="Kawai M."/>
            <person name="Futagami T."/>
            <person name="Toyoda A."/>
            <person name="Takaki Y."/>
            <person name="Nishi S."/>
            <person name="Hori S."/>
            <person name="Arai W."/>
            <person name="Tsubouchi T."/>
            <person name="Morono Y."/>
            <person name="Uchiyama I."/>
            <person name="Ito T."/>
            <person name="Fujiyama A."/>
            <person name="Inagaki F."/>
            <person name="Takami H."/>
        </authorList>
    </citation>
    <scope>NUCLEOTIDE SEQUENCE</scope>
    <source>
        <strain evidence="2">Expedition CK06-06</strain>
    </source>
</reference>
<proteinExistence type="predicted"/>
<dbReference type="CDD" id="cd01659">
    <property type="entry name" value="TRX_superfamily"/>
    <property type="match status" value="1"/>
</dbReference>
<sequence length="119" mass="13251">MSESGTQERKIYILDEDECPPCEVVKEALKEEIASGKVEVLKITSDEALELLEEAGVGDKVEFPSALVKDDKGVRYCEIYHSKDITLSKCGDEIIAIRELQEEQPATQQSEEQPPPPTD</sequence>
<name>X1NXS8_9ZZZZ</name>
<organism evidence="2">
    <name type="scientific">marine sediment metagenome</name>
    <dbReference type="NCBI Taxonomy" id="412755"/>
    <lineage>
        <taxon>unclassified sequences</taxon>
        <taxon>metagenomes</taxon>
        <taxon>ecological metagenomes</taxon>
    </lineage>
</organism>
<protein>
    <recommendedName>
        <fullName evidence="3">Thioredoxin-like fold domain-containing protein</fullName>
    </recommendedName>
</protein>
<evidence type="ECO:0008006" key="3">
    <source>
        <dbReference type="Google" id="ProtNLM"/>
    </source>
</evidence>
<dbReference type="EMBL" id="BARV01038520">
    <property type="protein sequence ID" value="GAI48408.1"/>
    <property type="molecule type" value="Genomic_DNA"/>
</dbReference>
<evidence type="ECO:0000256" key="1">
    <source>
        <dbReference type="SAM" id="MobiDB-lite"/>
    </source>
</evidence>
<feature type="region of interest" description="Disordered" evidence="1">
    <location>
        <begin position="99"/>
        <end position="119"/>
    </location>
</feature>
<accession>X1NXS8</accession>
<feature type="compositionally biased region" description="Low complexity" evidence="1">
    <location>
        <begin position="103"/>
        <end position="112"/>
    </location>
</feature>
<dbReference type="AlphaFoldDB" id="X1NXS8"/>
<evidence type="ECO:0000313" key="2">
    <source>
        <dbReference type="EMBL" id="GAI48408.1"/>
    </source>
</evidence>
<comment type="caution">
    <text evidence="2">The sequence shown here is derived from an EMBL/GenBank/DDBJ whole genome shotgun (WGS) entry which is preliminary data.</text>
</comment>
<gene>
    <name evidence="2" type="ORF">S06H3_59315</name>
</gene>